<keyword evidence="1" id="KW-0175">Coiled coil</keyword>
<accession>A0A1F6PAD1</accession>
<dbReference type="Proteomes" id="UP000176634">
    <property type="component" value="Unassembled WGS sequence"/>
</dbReference>
<evidence type="ECO:0000313" key="3">
    <source>
        <dbReference type="EMBL" id="OGH93137.1"/>
    </source>
</evidence>
<feature type="compositionally biased region" description="Acidic residues" evidence="2">
    <location>
        <begin position="19"/>
        <end position="30"/>
    </location>
</feature>
<dbReference type="EMBL" id="MFRA01000002">
    <property type="protein sequence ID" value="OGH93137.1"/>
    <property type="molecule type" value="Genomic_DNA"/>
</dbReference>
<dbReference type="AlphaFoldDB" id="A0A1F6PAD1"/>
<evidence type="ECO:0000256" key="2">
    <source>
        <dbReference type="SAM" id="MobiDB-lite"/>
    </source>
</evidence>
<dbReference type="STRING" id="1798705.A2563_00420"/>
<name>A0A1F6PAD1_9BACT</name>
<feature type="region of interest" description="Disordered" evidence="2">
    <location>
        <begin position="1"/>
        <end position="30"/>
    </location>
</feature>
<sequence length="510" mass="57464">MSNPTNPVSSSSVLSLVPSDDDSSPAGDDTEWTLELVIQEMISSTPDLDDVTVDEVLHDEVFKDIRSLAKQALENRQREQRAAKQAKEAAIQIEQRRIKKEKAERLRATAVKMAGFDPLSPESIKKMERSLAASSDKPKQQTVQNVRHEDSSSSDVPEAVLRLRHTLSELPDFMFEDGYLAQAMRAHFVKSACAVQQARRQLDRTKNQALFDLYSARNGEISRWIGMCQQVIKAWGLRWDREHRDMDWASPKQETWVWHTLEDHFPEIYKLHQLPKLEDLEEKARREQQAISNKEKQAARLLQLKQVLKARLLESNDSNSGMSETLAETLAGRTADKVMKKEKYATSDFNDKGVVTTIFAEMAIARESFALNKAEKFAKGEGKPGEVDTMVSDHNTAMYYARAAGMDEQALAEGVDKLRNEGAKTTQVVENPPVAPPIVKKVEQPQVKPTPPQKVNKPEKKVVDRNDPNFGAEKPETVAKREKNKGGKKGDKKPSKSERKKARQQAGQQS</sequence>
<proteinExistence type="predicted"/>
<organism evidence="3 4">
    <name type="scientific">Candidatus Magasanikbacteria bacterium RIFOXYD1_FULL_40_23</name>
    <dbReference type="NCBI Taxonomy" id="1798705"/>
    <lineage>
        <taxon>Bacteria</taxon>
        <taxon>Candidatus Magasanikiibacteriota</taxon>
    </lineage>
</organism>
<feature type="region of interest" description="Disordered" evidence="2">
    <location>
        <begin position="423"/>
        <end position="510"/>
    </location>
</feature>
<feature type="region of interest" description="Disordered" evidence="2">
    <location>
        <begin position="127"/>
        <end position="157"/>
    </location>
</feature>
<feature type="compositionally biased region" description="Low complexity" evidence="2">
    <location>
        <begin position="7"/>
        <end position="18"/>
    </location>
</feature>
<feature type="coiled-coil region" evidence="1">
    <location>
        <begin position="277"/>
        <end position="311"/>
    </location>
</feature>
<reference evidence="3 4" key="1">
    <citation type="journal article" date="2016" name="Nat. Commun.">
        <title>Thousands of microbial genomes shed light on interconnected biogeochemical processes in an aquifer system.</title>
        <authorList>
            <person name="Anantharaman K."/>
            <person name="Brown C.T."/>
            <person name="Hug L.A."/>
            <person name="Sharon I."/>
            <person name="Castelle C.J."/>
            <person name="Probst A.J."/>
            <person name="Thomas B.C."/>
            <person name="Singh A."/>
            <person name="Wilkins M.J."/>
            <person name="Karaoz U."/>
            <person name="Brodie E.L."/>
            <person name="Williams K.H."/>
            <person name="Hubbard S.S."/>
            <person name="Banfield J.F."/>
        </authorList>
    </citation>
    <scope>NUCLEOTIDE SEQUENCE [LARGE SCALE GENOMIC DNA]</scope>
</reference>
<evidence type="ECO:0000313" key="4">
    <source>
        <dbReference type="Proteomes" id="UP000176634"/>
    </source>
</evidence>
<protein>
    <submittedName>
        <fullName evidence="3">Uncharacterized protein</fullName>
    </submittedName>
</protein>
<gene>
    <name evidence="3" type="ORF">A2563_00420</name>
</gene>
<feature type="compositionally biased region" description="Basic and acidic residues" evidence="2">
    <location>
        <begin position="456"/>
        <end position="497"/>
    </location>
</feature>
<evidence type="ECO:0000256" key="1">
    <source>
        <dbReference type="SAM" id="Coils"/>
    </source>
</evidence>
<feature type="coiled-coil region" evidence="1">
    <location>
        <begin position="69"/>
        <end position="106"/>
    </location>
</feature>
<comment type="caution">
    <text evidence="3">The sequence shown here is derived from an EMBL/GenBank/DDBJ whole genome shotgun (WGS) entry which is preliminary data.</text>
</comment>